<sequence length="94" mass="10873">MPHLQGRFMLCHRWMATGARFRNVYQRENGLGEWWLRSAQALGRYRFGKLRERGFPAANWVGVRADYIGNRALYITFTGGGSEGYIMRRSISGL</sequence>
<organism evidence="1 2">
    <name type="scientific">Aspergillus violaceofuscus (strain CBS 115571)</name>
    <dbReference type="NCBI Taxonomy" id="1450538"/>
    <lineage>
        <taxon>Eukaryota</taxon>
        <taxon>Fungi</taxon>
        <taxon>Dikarya</taxon>
        <taxon>Ascomycota</taxon>
        <taxon>Pezizomycotina</taxon>
        <taxon>Eurotiomycetes</taxon>
        <taxon>Eurotiomycetidae</taxon>
        <taxon>Eurotiales</taxon>
        <taxon>Aspergillaceae</taxon>
        <taxon>Aspergillus</taxon>
    </lineage>
</organism>
<reference evidence="1 2" key="1">
    <citation type="submission" date="2018-02" db="EMBL/GenBank/DDBJ databases">
        <title>The genomes of Aspergillus section Nigri reveals drivers in fungal speciation.</title>
        <authorList>
            <consortium name="DOE Joint Genome Institute"/>
            <person name="Vesth T.C."/>
            <person name="Nybo J."/>
            <person name="Theobald S."/>
            <person name="Brandl J."/>
            <person name="Frisvad J.C."/>
            <person name="Nielsen K.F."/>
            <person name="Lyhne E.K."/>
            <person name="Kogle M.E."/>
            <person name="Kuo A."/>
            <person name="Riley R."/>
            <person name="Clum A."/>
            <person name="Nolan M."/>
            <person name="Lipzen A."/>
            <person name="Salamov A."/>
            <person name="Henrissat B."/>
            <person name="Wiebenga A."/>
            <person name="De vries R.P."/>
            <person name="Grigoriev I.V."/>
            <person name="Mortensen U.H."/>
            <person name="Andersen M.R."/>
            <person name="Baker S.E."/>
        </authorList>
    </citation>
    <scope>NUCLEOTIDE SEQUENCE [LARGE SCALE GENOMIC DNA]</scope>
    <source>
        <strain evidence="1 2">CBS 115571</strain>
    </source>
</reference>
<name>A0A2V5I898_ASPV1</name>
<evidence type="ECO:0000313" key="2">
    <source>
        <dbReference type="Proteomes" id="UP000249829"/>
    </source>
</evidence>
<gene>
    <name evidence="1" type="ORF">BO99DRAFT_236441</name>
</gene>
<accession>A0A2V5I898</accession>
<evidence type="ECO:0000313" key="1">
    <source>
        <dbReference type="EMBL" id="PYI15836.1"/>
    </source>
</evidence>
<dbReference type="EMBL" id="KZ825178">
    <property type="protein sequence ID" value="PYI15836.1"/>
    <property type="molecule type" value="Genomic_DNA"/>
</dbReference>
<dbReference type="Proteomes" id="UP000249829">
    <property type="component" value="Unassembled WGS sequence"/>
</dbReference>
<dbReference type="AlphaFoldDB" id="A0A2V5I898"/>
<keyword evidence="2" id="KW-1185">Reference proteome</keyword>
<proteinExistence type="predicted"/>
<protein>
    <submittedName>
        <fullName evidence="1">Uncharacterized protein</fullName>
    </submittedName>
</protein>